<evidence type="ECO:0000313" key="2">
    <source>
        <dbReference type="EMBL" id="GFC79666.1"/>
    </source>
</evidence>
<protein>
    <submittedName>
        <fullName evidence="2">Uncharacterized protein</fullName>
    </submittedName>
</protein>
<gene>
    <name evidence="2" type="ORF">Tci_851636</name>
</gene>
<organism evidence="2">
    <name type="scientific">Tanacetum cinerariifolium</name>
    <name type="common">Dalmatian daisy</name>
    <name type="synonym">Chrysanthemum cinerariifolium</name>
    <dbReference type="NCBI Taxonomy" id="118510"/>
    <lineage>
        <taxon>Eukaryota</taxon>
        <taxon>Viridiplantae</taxon>
        <taxon>Streptophyta</taxon>
        <taxon>Embryophyta</taxon>
        <taxon>Tracheophyta</taxon>
        <taxon>Spermatophyta</taxon>
        <taxon>Magnoliopsida</taxon>
        <taxon>eudicotyledons</taxon>
        <taxon>Gunneridae</taxon>
        <taxon>Pentapetalae</taxon>
        <taxon>asterids</taxon>
        <taxon>campanulids</taxon>
        <taxon>Asterales</taxon>
        <taxon>Asteraceae</taxon>
        <taxon>Asteroideae</taxon>
        <taxon>Anthemideae</taxon>
        <taxon>Anthemidinae</taxon>
        <taxon>Tanacetum</taxon>
    </lineage>
</organism>
<comment type="caution">
    <text evidence="2">The sequence shown here is derived from an EMBL/GenBank/DDBJ whole genome shotgun (WGS) entry which is preliminary data.</text>
</comment>
<sequence>PRKHGVQRRKVIGKAEVAHIPYLLDAVALARIEHRLHGAPVVVVRRFLNIGPANALPHRLHAKLLEVGVVLVQHLQMAGDCRVKLVTRNQQPNYRPVKDLASIKMRLNSGYLARMVSCTASTAVSTWVAVKLSSKSTSRASITSSGARYMVFGARYQQHGYAHEQQADNNGRATVEERVVQ</sequence>
<dbReference type="AlphaFoldDB" id="A0A699R2E6"/>
<proteinExistence type="predicted"/>
<evidence type="ECO:0000256" key="1">
    <source>
        <dbReference type="SAM" id="MobiDB-lite"/>
    </source>
</evidence>
<accession>A0A699R2E6</accession>
<feature type="non-terminal residue" evidence="2">
    <location>
        <position position="1"/>
    </location>
</feature>
<name>A0A699R2E6_TANCI</name>
<dbReference type="EMBL" id="BKCJ011071475">
    <property type="protein sequence ID" value="GFC79666.1"/>
    <property type="molecule type" value="Genomic_DNA"/>
</dbReference>
<feature type="region of interest" description="Disordered" evidence="1">
    <location>
        <begin position="162"/>
        <end position="181"/>
    </location>
</feature>
<reference evidence="2" key="1">
    <citation type="journal article" date="2019" name="Sci. Rep.">
        <title>Draft genome of Tanacetum cinerariifolium, the natural source of mosquito coil.</title>
        <authorList>
            <person name="Yamashiro T."/>
            <person name="Shiraishi A."/>
            <person name="Satake H."/>
            <person name="Nakayama K."/>
        </authorList>
    </citation>
    <scope>NUCLEOTIDE SEQUENCE</scope>
</reference>